<keyword evidence="10" id="KW-1185">Reference proteome</keyword>
<keyword evidence="3 7" id="KW-0812">Transmembrane</keyword>
<dbReference type="Gene3D" id="1.20.1250.20">
    <property type="entry name" value="MFS general substrate transporter like domains"/>
    <property type="match status" value="2"/>
</dbReference>
<comment type="similarity">
    <text evidence="6">Belongs to the major facilitator superfamily. Allantoate permease family.</text>
</comment>
<evidence type="ECO:0000256" key="4">
    <source>
        <dbReference type="ARBA" id="ARBA00022989"/>
    </source>
</evidence>
<evidence type="ECO:0000256" key="5">
    <source>
        <dbReference type="ARBA" id="ARBA00023136"/>
    </source>
</evidence>
<dbReference type="InterPro" id="IPR020846">
    <property type="entry name" value="MFS_dom"/>
</dbReference>
<feature type="transmembrane region" description="Helical" evidence="7">
    <location>
        <begin position="424"/>
        <end position="444"/>
    </location>
</feature>
<gene>
    <name evidence="9" type="primary">SEO1_0</name>
    <name evidence="9" type="ORF">LCER1_G007366</name>
</gene>
<dbReference type="FunFam" id="1.20.1250.20:FF:000065">
    <property type="entry name" value="Putative MFS pantothenate transporter"/>
    <property type="match status" value="1"/>
</dbReference>
<accession>A0A7D8ULL3</accession>
<evidence type="ECO:0000256" key="6">
    <source>
        <dbReference type="ARBA" id="ARBA00037968"/>
    </source>
</evidence>
<keyword evidence="4 7" id="KW-1133">Transmembrane helix</keyword>
<feature type="transmembrane region" description="Helical" evidence="7">
    <location>
        <begin position="193"/>
        <end position="215"/>
    </location>
</feature>
<evidence type="ECO:0000256" key="1">
    <source>
        <dbReference type="ARBA" id="ARBA00004141"/>
    </source>
</evidence>
<evidence type="ECO:0000256" key="3">
    <source>
        <dbReference type="ARBA" id="ARBA00022692"/>
    </source>
</evidence>
<dbReference type="EMBL" id="QGMG01000803">
    <property type="protein sequence ID" value="TVY51485.1"/>
    <property type="molecule type" value="Genomic_DNA"/>
</dbReference>
<dbReference type="OrthoDB" id="6132182at2759"/>
<name>A0A7D8ULL3_9HELO</name>
<dbReference type="AlphaFoldDB" id="A0A7D8ULL3"/>
<dbReference type="Proteomes" id="UP000481288">
    <property type="component" value="Unassembled WGS sequence"/>
</dbReference>
<dbReference type="SUPFAM" id="SSF103473">
    <property type="entry name" value="MFS general substrate transporter"/>
    <property type="match status" value="1"/>
</dbReference>
<dbReference type="PROSITE" id="PS50850">
    <property type="entry name" value="MFS"/>
    <property type="match status" value="1"/>
</dbReference>
<comment type="subcellular location">
    <subcellularLocation>
        <location evidence="1">Membrane</location>
        <topology evidence="1">Multi-pass membrane protein</topology>
    </subcellularLocation>
</comment>
<feature type="transmembrane region" description="Helical" evidence="7">
    <location>
        <begin position="125"/>
        <end position="149"/>
    </location>
</feature>
<reference evidence="9 10" key="1">
    <citation type="submission" date="2018-05" db="EMBL/GenBank/DDBJ databases">
        <title>Whole genome sequencing for identification of molecular markers to develop diagnostic detection tools for the regulated plant pathogen Lachnellula willkommii.</title>
        <authorList>
            <person name="Giroux E."/>
            <person name="Bilodeau G."/>
        </authorList>
    </citation>
    <scope>NUCLEOTIDE SEQUENCE [LARGE SCALE GENOMIC DNA]</scope>
    <source>
        <strain evidence="9 10">CBS 625.97</strain>
    </source>
</reference>
<dbReference type="InterPro" id="IPR036259">
    <property type="entry name" value="MFS_trans_sf"/>
</dbReference>
<evidence type="ECO:0000256" key="2">
    <source>
        <dbReference type="ARBA" id="ARBA00022448"/>
    </source>
</evidence>
<feature type="transmembrane region" description="Helical" evidence="7">
    <location>
        <begin position="391"/>
        <end position="412"/>
    </location>
</feature>
<evidence type="ECO:0000256" key="7">
    <source>
        <dbReference type="SAM" id="Phobius"/>
    </source>
</evidence>
<feature type="transmembrane region" description="Helical" evidence="7">
    <location>
        <begin position="358"/>
        <end position="379"/>
    </location>
</feature>
<proteinExistence type="inferred from homology"/>
<feature type="transmembrane region" description="Helical" evidence="7">
    <location>
        <begin position="334"/>
        <end position="352"/>
    </location>
</feature>
<protein>
    <submittedName>
        <fullName evidence="9">Putative transporter SEO1</fullName>
    </submittedName>
</protein>
<evidence type="ECO:0000313" key="9">
    <source>
        <dbReference type="EMBL" id="TVY51485.1"/>
    </source>
</evidence>
<feature type="transmembrane region" description="Helical" evidence="7">
    <location>
        <begin position="72"/>
        <end position="92"/>
    </location>
</feature>
<comment type="caution">
    <text evidence="9">The sequence shown here is derived from an EMBL/GenBank/DDBJ whole genome shotgun (WGS) entry which is preliminary data.</text>
</comment>
<sequence length="494" mass="54679">MGLLVRFAEFIKWYPRGMPAAERRLVFKVDCLVLIYACLSFFTKYLDVSALTNAYVSGMKEDLHLTGNRLNYINAAYEVGYVVFQVPSNILVTKYPAHYYLPAVEIFWGIFTLGTAFVSTYEQLVVMRFFVGLSSTACYIGCLTVISSWYKKNELGRRNALFWCANPLGTMFAGYLQAAAYTNLNGHSGLQGWRWLFIICTVITIPIAFVGFFFFPDTADTTTTRWLSDSEKALAKSRIEADGFMPSKGVNLGLFKRCLKRLDFYIFVPLTVIFFTCLYGYNTPYILWLKSQKKKYSIPMVNNLGTVSSAVGVVTAISVSYYTDITGSRWEAALLAGVVCVFSNIVLVVWKVPYGLHFFSYLALGAAHGIGPLLVTWTGEALADDLETRSIVFAVQNTLGEVAGLVVPLVAWQVSHAPSFRGGFIWAACISALFLGNAVLIALVQRSRKNRAKGLGTTGMASEETAISAGDKNELTQKNTLQVAVVANDHPEVK</sequence>
<feature type="transmembrane region" description="Helical" evidence="7">
    <location>
        <begin position="262"/>
        <end position="281"/>
    </location>
</feature>
<feature type="transmembrane region" description="Helical" evidence="7">
    <location>
        <begin position="301"/>
        <end position="322"/>
    </location>
</feature>
<evidence type="ECO:0000259" key="8">
    <source>
        <dbReference type="PROSITE" id="PS50850"/>
    </source>
</evidence>
<keyword evidence="5 7" id="KW-0472">Membrane</keyword>
<organism evidence="9 10">
    <name type="scientific">Lachnellula cervina</name>
    <dbReference type="NCBI Taxonomy" id="1316786"/>
    <lineage>
        <taxon>Eukaryota</taxon>
        <taxon>Fungi</taxon>
        <taxon>Dikarya</taxon>
        <taxon>Ascomycota</taxon>
        <taxon>Pezizomycotina</taxon>
        <taxon>Leotiomycetes</taxon>
        <taxon>Helotiales</taxon>
        <taxon>Lachnaceae</taxon>
        <taxon>Lachnellula</taxon>
    </lineage>
</organism>
<dbReference type="GO" id="GO:0016020">
    <property type="term" value="C:membrane"/>
    <property type="evidence" value="ECO:0007669"/>
    <property type="project" value="UniProtKB-SubCell"/>
</dbReference>
<dbReference type="InterPro" id="IPR011701">
    <property type="entry name" value="MFS"/>
</dbReference>
<feature type="domain" description="Major facilitator superfamily (MFS) profile" evidence="8">
    <location>
        <begin position="33"/>
        <end position="448"/>
    </location>
</feature>
<dbReference type="PANTHER" id="PTHR43791">
    <property type="entry name" value="PERMEASE-RELATED"/>
    <property type="match status" value="1"/>
</dbReference>
<feature type="transmembrane region" description="Helical" evidence="7">
    <location>
        <begin position="161"/>
        <end position="181"/>
    </location>
</feature>
<dbReference type="GO" id="GO:0022857">
    <property type="term" value="F:transmembrane transporter activity"/>
    <property type="evidence" value="ECO:0007669"/>
    <property type="project" value="InterPro"/>
</dbReference>
<dbReference type="PANTHER" id="PTHR43791:SF39">
    <property type="entry name" value="TRANSPORTER LIZ1_SEO1, PUTATIVE (AFU_ORTHOLOGUE AFUA_3G00980)-RELATED"/>
    <property type="match status" value="1"/>
</dbReference>
<feature type="transmembrane region" description="Helical" evidence="7">
    <location>
        <begin position="99"/>
        <end position="119"/>
    </location>
</feature>
<dbReference type="Pfam" id="PF07690">
    <property type="entry name" value="MFS_1"/>
    <property type="match status" value="1"/>
</dbReference>
<keyword evidence="2" id="KW-0813">Transport</keyword>
<evidence type="ECO:0000313" key="10">
    <source>
        <dbReference type="Proteomes" id="UP000481288"/>
    </source>
</evidence>